<dbReference type="InterPro" id="IPR018203">
    <property type="entry name" value="GDP_dissociation_inhibitor"/>
</dbReference>
<dbReference type="GO" id="GO:0005737">
    <property type="term" value="C:cytoplasm"/>
    <property type="evidence" value="ECO:0007669"/>
    <property type="project" value="TreeGrafter"/>
</dbReference>
<evidence type="ECO:0000313" key="5">
    <source>
        <dbReference type="RefSeq" id="XP_010856976.1"/>
    </source>
</evidence>
<evidence type="ECO:0000256" key="3">
    <source>
        <dbReference type="SAM" id="MobiDB-lite"/>
    </source>
</evidence>
<evidence type="ECO:0000256" key="2">
    <source>
        <dbReference type="ARBA" id="ARBA00022468"/>
    </source>
</evidence>
<dbReference type="RefSeq" id="XP_010856976.1">
    <property type="nucleotide sequence ID" value="XM_010858674.1"/>
</dbReference>
<gene>
    <name evidence="5" type="primary">LOC105002152</name>
</gene>
<dbReference type="GO" id="GO:0005093">
    <property type="term" value="F:Rab GDP-dissociation inhibitor activity"/>
    <property type="evidence" value="ECO:0007669"/>
    <property type="project" value="TreeGrafter"/>
</dbReference>
<dbReference type="SUPFAM" id="SSF51905">
    <property type="entry name" value="FAD/NAD(P)-binding domain"/>
    <property type="match status" value="1"/>
</dbReference>
<proteinExistence type="inferred from homology"/>
<accession>A0A6P3IRR9</accession>
<keyword evidence="2" id="KW-0343">GTPase activation</keyword>
<dbReference type="InterPro" id="IPR036188">
    <property type="entry name" value="FAD/NAD-bd_sf"/>
</dbReference>
<dbReference type="Proteomes" id="UP000515208">
    <property type="component" value="Unplaced"/>
</dbReference>
<feature type="region of interest" description="Disordered" evidence="3">
    <location>
        <begin position="113"/>
        <end position="133"/>
    </location>
</feature>
<feature type="compositionally biased region" description="Low complexity" evidence="3">
    <location>
        <begin position="124"/>
        <end position="133"/>
    </location>
</feature>
<dbReference type="Pfam" id="PF00996">
    <property type="entry name" value="GDI"/>
    <property type="match status" value="1"/>
</dbReference>
<comment type="similarity">
    <text evidence="1">Belongs to the Rab GDI family.</text>
</comment>
<dbReference type="PRINTS" id="PR00891">
    <property type="entry name" value="RABGDIREP"/>
</dbReference>
<name>A0A6P3IRR9_BISBB</name>
<dbReference type="FunFam" id="1.10.405.10:FF:000001">
    <property type="entry name" value="Rab GDP dissociation inhibitor"/>
    <property type="match status" value="1"/>
</dbReference>
<keyword evidence="4" id="KW-1185">Reference proteome</keyword>
<dbReference type="GO" id="GO:0005096">
    <property type="term" value="F:GTPase activator activity"/>
    <property type="evidence" value="ECO:0007669"/>
    <property type="project" value="UniProtKB-KW"/>
</dbReference>
<dbReference type="Gene3D" id="1.10.405.10">
    <property type="entry name" value="Guanine Nucleotide Dissociation Inhibitor, domain 1"/>
    <property type="match status" value="1"/>
</dbReference>
<organism evidence="4 5">
    <name type="scientific">Bison bison bison</name>
    <name type="common">North American plains bison</name>
    <dbReference type="NCBI Taxonomy" id="43346"/>
    <lineage>
        <taxon>Eukaryota</taxon>
        <taxon>Metazoa</taxon>
        <taxon>Chordata</taxon>
        <taxon>Craniata</taxon>
        <taxon>Vertebrata</taxon>
        <taxon>Euteleostomi</taxon>
        <taxon>Mammalia</taxon>
        <taxon>Eutheria</taxon>
        <taxon>Laurasiatheria</taxon>
        <taxon>Artiodactyla</taxon>
        <taxon>Ruminantia</taxon>
        <taxon>Pecora</taxon>
        <taxon>Bovidae</taxon>
        <taxon>Bovinae</taxon>
        <taxon>Bison</taxon>
    </lineage>
</organism>
<dbReference type="GO" id="GO:0007264">
    <property type="term" value="P:small GTPase-mediated signal transduction"/>
    <property type="evidence" value="ECO:0007669"/>
    <property type="project" value="InterPro"/>
</dbReference>
<dbReference type="PANTHER" id="PTHR11787">
    <property type="entry name" value="RAB GDP-DISSOCIATION INHIBITOR"/>
    <property type="match status" value="1"/>
</dbReference>
<dbReference type="PANTHER" id="PTHR11787:SF3">
    <property type="entry name" value="RAB GDP DISSOCIATION INHIBITOR ALPHA"/>
    <property type="match status" value="1"/>
</dbReference>
<evidence type="ECO:0000256" key="1">
    <source>
        <dbReference type="ARBA" id="ARBA00005593"/>
    </source>
</evidence>
<dbReference type="KEGG" id="bbis:105002152"/>
<dbReference type="GO" id="GO:0016192">
    <property type="term" value="P:vesicle-mediated transport"/>
    <property type="evidence" value="ECO:0007669"/>
    <property type="project" value="TreeGrafter"/>
</dbReference>
<protein>
    <submittedName>
        <fullName evidence="5">Rab GDP dissociation inhibitor alpha-like</fullName>
    </submittedName>
</protein>
<sequence length="133" mass="15128">MGMFEKRRFRKFLVFVANFDENDPKTFEGVDPQNTSMRDVYRKFDLGQDVIDFTGHALALYRTDDYLDQPCLETINRIKLYSESLARYGKSPYLYPLYGLALLGLLQLGQAPQPGDQGSRGRRSSLLSADSCG</sequence>
<reference evidence="5" key="1">
    <citation type="submission" date="2025-08" db="UniProtKB">
        <authorList>
            <consortium name="RefSeq"/>
        </authorList>
    </citation>
    <scope>IDENTIFICATION</scope>
    <source>
        <tissue evidence="5">Blood</tissue>
    </source>
</reference>
<dbReference type="GeneID" id="105002152"/>
<evidence type="ECO:0000313" key="4">
    <source>
        <dbReference type="Proteomes" id="UP000515208"/>
    </source>
</evidence>
<dbReference type="AlphaFoldDB" id="A0A6P3IRR9"/>